<dbReference type="RefSeq" id="WP_128972491.1">
    <property type="nucleotide sequence ID" value="NZ_KN323088.1"/>
</dbReference>
<evidence type="ECO:0000313" key="2">
    <source>
        <dbReference type="EMBL" id="KGX08693.1"/>
    </source>
</evidence>
<dbReference type="Gene3D" id="3.10.180.10">
    <property type="entry name" value="2,3-Dihydroxybiphenyl 1,2-Dioxygenase, domain 1"/>
    <property type="match status" value="1"/>
</dbReference>
<name>A0AA40JDN4_BURPE</name>
<protein>
    <submittedName>
        <fullName evidence="2">Glyoxalase-like domain protein</fullName>
    </submittedName>
</protein>
<dbReference type="EMBL" id="JQIM01000010">
    <property type="protein sequence ID" value="KGX08693.1"/>
    <property type="molecule type" value="Genomic_DNA"/>
</dbReference>
<dbReference type="InterPro" id="IPR004360">
    <property type="entry name" value="Glyas_Fos-R_dOase_dom"/>
</dbReference>
<dbReference type="Proteomes" id="UP000030475">
    <property type="component" value="Unassembled WGS sequence"/>
</dbReference>
<dbReference type="SUPFAM" id="SSF54593">
    <property type="entry name" value="Glyoxalase/Bleomycin resistance protein/Dihydroxybiphenyl dioxygenase"/>
    <property type="match status" value="1"/>
</dbReference>
<proteinExistence type="predicted"/>
<evidence type="ECO:0000313" key="3">
    <source>
        <dbReference type="Proteomes" id="UP000030475"/>
    </source>
</evidence>
<evidence type="ECO:0000259" key="1">
    <source>
        <dbReference type="PROSITE" id="PS51819"/>
    </source>
</evidence>
<accession>A0AA40JDN4</accession>
<dbReference type="PROSITE" id="PS51819">
    <property type="entry name" value="VOC"/>
    <property type="match status" value="1"/>
</dbReference>
<dbReference type="InterPro" id="IPR029068">
    <property type="entry name" value="Glyas_Bleomycin-R_OHBP_Dase"/>
</dbReference>
<comment type="caution">
    <text evidence="2">The sequence shown here is derived from an EMBL/GenBank/DDBJ whole genome shotgun (WGS) entry which is preliminary data.</text>
</comment>
<dbReference type="Pfam" id="PF00903">
    <property type="entry name" value="Glyoxalase"/>
    <property type="match status" value="1"/>
</dbReference>
<reference evidence="2 3" key="1">
    <citation type="submission" date="2014-08" db="EMBL/GenBank/DDBJ databases">
        <authorList>
            <person name="Bunnell A."/>
            <person name="Chain P.S."/>
            <person name="Chertkov O."/>
            <person name="Currie B.J."/>
            <person name="Daligault H.E."/>
            <person name="Davenport K.W."/>
            <person name="Davis C."/>
            <person name="Gleasner C.D."/>
            <person name="Johnson S.L."/>
            <person name="Kaestli M."/>
            <person name="Koren S."/>
            <person name="Kunde Y.A."/>
            <person name="Mayo M."/>
            <person name="McMurry K.K."/>
            <person name="Price E.P."/>
            <person name="Reitenga K.G."/>
            <person name="Robison R."/>
            <person name="Rosovitz M.J."/>
            <person name="Sarovich D.S."/>
            <person name="Teshima H."/>
        </authorList>
    </citation>
    <scope>NUCLEOTIDE SEQUENCE [LARGE SCALE GENOMIC DNA]</scope>
    <source>
        <strain evidence="2 3">MSHR44</strain>
    </source>
</reference>
<dbReference type="CDD" id="cd06587">
    <property type="entry name" value="VOC"/>
    <property type="match status" value="1"/>
</dbReference>
<organism evidence="2 3">
    <name type="scientific">Burkholderia pseudomallei</name>
    <name type="common">Pseudomonas pseudomallei</name>
    <dbReference type="NCBI Taxonomy" id="28450"/>
    <lineage>
        <taxon>Bacteria</taxon>
        <taxon>Pseudomonadati</taxon>
        <taxon>Pseudomonadota</taxon>
        <taxon>Betaproteobacteria</taxon>
        <taxon>Burkholderiales</taxon>
        <taxon>Burkholderiaceae</taxon>
        <taxon>Burkholderia</taxon>
        <taxon>pseudomallei group</taxon>
    </lineage>
</organism>
<sequence>MLLQKIAKEYAFVAKIDVSNLDKSSEWYQKNLGLVPDIRYDTPSWRQFNLPDLKRVALGLNFDATNVGTGGAVLTFVVDNIYDARQHLIENKVIVSDIIDVGHDVKLCFFQDPDRNSLGLRQNSPDQPSAATIGY</sequence>
<feature type="domain" description="VOC" evidence="1">
    <location>
        <begin position="9"/>
        <end position="123"/>
    </location>
</feature>
<dbReference type="AlphaFoldDB" id="A0AA40JDN4"/>
<gene>
    <name evidence="2" type="ORF">Y036_577</name>
</gene>
<dbReference type="InterPro" id="IPR037523">
    <property type="entry name" value="VOC_core"/>
</dbReference>